<dbReference type="CDD" id="cd00054">
    <property type="entry name" value="EGF_CA"/>
    <property type="match status" value="8"/>
</dbReference>
<dbReference type="GO" id="GO:0030424">
    <property type="term" value="C:axon"/>
    <property type="evidence" value="ECO:0007669"/>
    <property type="project" value="TreeGrafter"/>
</dbReference>
<dbReference type="FunFam" id="2.60.40.10:FF:000107">
    <property type="entry name" value="Myosin, light chain kinase a"/>
    <property type="match status" value="1"/>
</dbReference>
<dbReference type="InterPro" id="IPR000742">
    <property type="entry name" value="EGF"/>
</dbReference>
<dbReference type="InterPro" id="IPR001881">
    <property type="entry name" value="EGF-like_Ca-bd_dom"/>
</dbReference>
<evidence type="ECO:0000256" key="4">
    <source>
        <dbReference type="ARBA" id="ARBA00022530"/>
    </source>
</evidence>
<feature type="domain" description="Ig-like" evidence="19">
    <location>
        <begin position="1913"/>
        <end position="2001"/>
    </location>
</feature>
<dbReference type="GO" id="GO:0070593">
    <property type="term" value="P:dendrite self-avoidance"/>
    <property type="evidence" value="ECO:0007669"/>
    <property type="project" value="TreeGrafter"/>
</dbReference>
<feature type="domain" description="Ig-like" evidence="19">
    <location>
        <begin position="416"/>
        <end position="508"/>
    </location>
</feature>
<dbReference type="InterPro" id="IPR036179">
    <property type="entry name" value="Ig-like_dom_sf"/>
</dbReference>
<dbReference type="InterPro" id="IPR003598">
    <property type="entry name" value="Ig_sub2"/>
</dbReference>
<dbReference type="InterPro" id="IPR013106">
    <property type="entry name" value="Ig_V-set"/>
</dbReference>
<evidence type="ECO:0000256" key="5">
    <source>
        <dbReference type="ARBA" id="ARBA00022536"/>
    </source>
</evidence>
<dbReference type="Gene3D" id="2.60.40.10">
    <property type="entry name" value="Immunoglobulins"/>
    <property type="match status" value="28"/>
</dbReference>
<dbReference type="FunFam" id="2.60.40.10:FF:000130">
    <property type="entry name" value="Hemicentin 1"/>
    <property type="match status" value="8"/>
</dbReference>
<dbReference type="InterPro" id="IPR049883">
    <property type="entry name" value="NOTCH1_EGF-like"/>
</dbReference>
<dbReference type="InterPro" id="IPR036465">
    <property type="entry name" value="vWFA_dom_sf"/>
</dbReference>
<evidence type="ECO:0000256" key="2">
    <source>
        <dbReference type="ARBA" id="ARBA00004498"/>
    </source>
</evidence>
<feature type="domain" description="Ig-like" evidence="19">
    <location>
        <begin position="2666"/>
        <end position="2752"/>
    </location>
</feature>
<feature type="domain" description="Ig-like" evidence="19">
    <location>
        <begin position="2847"/>
        <end position="2930"/>
    </location>
</feature>
<feature type="domain" description="Ig-like" evidence="19">
    <location>
        <begin position="1628"/>
        <end position="1718"/>
    </location>
</feature>
<feature type="domain" description="Ig-like" evidence="19">
    <location>
        <begin position="691"/>
        <end position="776"/>
    </location>
</feature>
<feature type="domain" description="Ig-like" evidence="19">
    <location>
        <begin position="2384"/>
        <end position="2470"/>
    </location>
</feature>
<dbReference type="SMART" id="SM00209">
    <property type="entry name" value="TSP1"/>
    <property type="match status" value="6"/>
</dbReference>
<dbReference type="InterPro" id="IPR056861">
    <property type="entry name" value="HMCN1-like_VWA"/>
</dbReference>
<evidence type="ECO:0000259" key="19">
    <source>
        <dbReference type="PROSITE" id="PS50835"/>
    </source>
</evidence>
<dbReference type="Gene3D" id="2.20.100.10">
    <property type="entry name" value="Thrombospondin type-1 (TSP1) repeat"/>
    <property type="match status" value="5"/>
</dbReference>
<feature type="domain" description="Ig-like" evidence="19">
    <location>
        <begin position="2193"/>
        <end position="2284"/>
    </location>
</feature>
<feature type="domain" description="Ig-like" evidence="19">
    <location>
        <begin position="965"/>
        <end position="1054"/>
    </location>
</feature>
<dbReference type="InterPro" id="IPR000152">
    <property type="entry name" value="EGF-type_Asp/Asn_hydroxyl_site"/>
</dbReference>
<dbReference type="FunFam" id="2.60.40.10:FF:000503">
    <property type="entry name" value="Hemicentin 1"/>
    <property type="match status" value="2"/>
</dbReference>
<dbReference type="FunFam" id="2.20.100.10:FF:000007">
    <property type="entry name" value="Thrombospondin 1"/>
    <property type="match status" value="4"/>
</dbReference>
<dbReference type="CDD" id="cd00096">
    <property type="entry name" value="Ig"/>
    <property type="match status" value="5"/>
</dbReference>
<feature type="domain" description="Ig-like" evidence="19">
    <location>
        <begin position="2568"/>
        <end position="2661"/>
    </location>
</feature>
<evidence type="ECO:0000313" key="21">
    <source>
        <dbReference type="EMBL" id="KAK6167248.1"/>
    </source>
</evidence>
<keyword evidence="13 16" id="KW-1015">Disulfide bond</keyword>
<feature type="domain" description="Ig-like" evidence="19">
    <location>
        <begin position="1533"/>
        <end position="1623"/>
    </location>
</feature>
<evidence type="ECO:0008006" key="23">
    <source>
        <dbReference type="Google" id="ProtNLM"/>
    </source>
</evidence>
<evidence type="ECO:0000259" key="18">
    <source>
        <dbReference type="PROSITE" id="PS50026"/>
    </source>
</evidence>
<dbReference type="Gene3D" id="2.40.155.10">
    <property type="entry name" value="Green fluorescent protein"/>
    <property type="match status" value="1"/>
</dbReference>
<dbReference type="PROSITE" id="PS01186">
    <property type="entry name" value="EGF_2"/>
    <property type="match status" value="4"/>
</dbReference>
<comment type="subcellular location">
    <subcellularLocation>
        <location evidence="1">Membrane</location>
        <topology evidence="1">Single-pass membrane protein</topology>
    </subcellularLocation>
    <subcellularLocation>
        <location evidence="2">Secreted</location>
        <location evidence="2">Extracellular space</location>
        <location evidence="2">Extracellular matrix</location>
    </subcellularLocation>
</comment>
<feature type="domain" description="Ig-like" evidence="19">
    <location>
        <begin position="2289"/>
        <end position="2379"/>
    </location>
</feature>
<dbReference type="Pfam" id="PF00047">
    <property type="entry name" value="ig"/>
    <property type="match status" value="1"/>
</dbReference>
<dbReference type="SMART" id="SM00408">
    <property type="entry name" value="IGc2"/>
    <property type="match status" value="28"/>
</dbReference>
<evidence type="ECO:0000256" key="15">
    <source>
        <dbReference type="ARBA" id="ARBA00023319"/>
    </source>
</evidence>
<dbReference type="SMART" id="SM00682">
    <property type="entry name" value="G2F"/>
    <property type="match status" value="1"/>
</dbReference>
<dbReference type="GO" id="GO:0005509">
    <property type="term" value="F:calcium ion binding"/>
    <property type="evidence" value="ECO:0007669"/>
    <property type="project" value="InterPro"/>
</dbReference>
<comment type="caution">
    <text evidence="21">The sequence shown here is derived from an EMBL/GenBank/DDBJ whole genome shotgun (WGS) entry which is preliminary data.</text>
</comment>
<feature type="domain" description="Ig-like" evidence="19">
    <location>
        <begin position="2474"/>
        <end position="2563"/>
    </location>
</feature>
<feature type="domain" description="Ig-like" evidence="19">
    <location>
        <begin position="602"/>
        <end position="686"/>
    </location>
</feature>
<dbReference type="PANTHER" id="PTHR10075">
    <property type="entry name" value="BASIGIN RELATED"/>
    <property type="match status" value="1"/>
</dbReference>
<feature type="domain" description="Nidogen G2 beta-barrel" evidence="20">
    <location>
        <begin position="3364"/>
        <end position="3584"/>
    </location>
</feature>
<dbReference type="FunFam" id="2.10.25.10:FF:000014">
    <property type="entry name" value="Latent-transforming growth factor beta-binding protein 3"/>
    <property type="match status" value="1"/>
</dbReference>
<dbReference type="GO" id="GO:0098632">
    <property type="term" value="F:cell-cell adhesion mediator activity"/>
    <property type="evidence" value="ECO:0007669"/>
    <property type="project" value="TreeGrafter"/>
</dbReference>
<feature type="domain" description="Ig-like" evidence="19">
    <location>
        <begin position="874"/>
        <end position="960"/>
    </location>
</feature>
<dbReference type="InterPro" id="IPR009030">
    <property type="entry name" value="Growth_fac_rcpt_cys_sf"/>
</dbReference>
<reference evidence="21 22" key="1">
    <citation type="submission" date="2024-01" db="EMBL/GenBank/DDBJ databases">
        <title>The genome of the rayed Mediterranean limpet Patella caerulea (Linnaeus, 1758).</title>
        <authorList>
            <person name="Anh-Thu Weber A."/>
            <person name="Halstead-Nussloch G."/>
        </authorList>
    </citation>
    <scope>NUCLEOTIDE SEQUENCE [LARGE SCALE GENOMIC DNA]</scope>
    <source>
        <strain evidence="21">AATW-2023a</strain>
        <tissue evidence="21">Whole specimen</tissue>
    </source>
</reference>
<dbReference type="PROSITE" id="PS50026">
    <property type="entry name" value="EGF_3"/>
    <property type="match status" value="4"/>
</dbReference>
<dbReference type="InterPro" id="IPR003599">
    <property type="entry name" value="Ig_sub"/>
</dbReference>
<dbReference type="SMART" id="SM00409">
    <property type="entry name" value="IG"/>
    <property type="match status" value="28"/>
</dbReference>
<dbReference type="PROSITE" id="PS50993">
    <property type="entry name" value="NIDOGEN_G2"/>
    <property type="match status" value="1"/>
</dbReference>
<feature type="domain" description="EGF-like" evidence="18">
    <location>
        <begin position="3598"/>
        <end position="3637"/>
    </location>
</feature>
<name>A0AAN8G7T4_PATCE</name>
<dbReference type="Proteomes" id="UP001347796">
    <property type="component" value="Unassembled WGS sequence"/>
</dbReference>
<evidence type="ECO:0000256" key="9">
    <source>
        <dbReference type="ARBA" id="ARBA00022837"/>
    </source>
</evidence>
<dbReference type="Pfam" id="PF00090">
    <property type="entry name" value="TSP_1"/>
    <property type="match status" value="6"/>
</dbReference>
<dbReference type="Gene3D" id="2.10.25.10">
    <property type="entry name" value="Laminin"/>
    <property type="match status" value="8"/>
</dbReference>
<feature type="domain" description="Ig-like" evidence="19">
    <location>
        <begin position="1723"/>
        <end position="1813"/>
    </location>
</feature>
<dbReference type="PROSITE" id="PS00010">
    <property type="entry name" value="ASX_HYDROXYL"/>
    <property type="match status" value="5"/>
</dbReference>
<feature type="domain" description="EGF-like" evidence="18">
    <location>
        <begin position="3807"/>
        <end position="3845"/>
    </location>
</feature>
<dbReference type="SMART" id="SM00406">
    <property type="entry name" value="IGv"/>
    <property type="match status" value="14"/>
</dbReference>
<gene>
    <name evidence="21" type="ORF">SNE40_021325</name>
</gene>
<feature type="domain" description="Ig-like" evidence="19">
    <location>
        <begin position="2005"/>
        <end position="2094"/>
    </location>
</feature>
<dbReference type="PROSITE" id="PS50092">
    <property type="entry name" value="TSP1"/>
    <property type="match status" value="6"/>
</dbReference>
<dbReference type="SUPFAM" id="SSF54511">
    <property type="entry name" value="GFP-like"/>
    <property type="match status" value="1"/>
</dbReference>
<dbReference type="InterPro" id="IPR036383">
    <property type="entry name" value="TSP1_rpt_sf"/>
</dbReference>
<evidence type="ECO:0000256" key="3">
    <source>
        <dbReference type="ARBA" id="ARBA00022525"/>
    </source>
</evidence>
<dbReference type="FunFam" id="2.20.100.10:FF:000002">
    <property type="entry name" value="Unc-5 netrin receptor C"/>
    <property type="match status" value="1"/>
</dbReference>
<dbReference type="SUPFAM" id="SSF48726">
    <property type="entry name" value="Immunoglobulin"/>
    <property type="match status" value="28"/>
</dbReference>
<keyword evidence="5 16" id="KW-0245">EGF-like domain</keyword>
<feature type="domain" description="EGF-like" evidence="18">
    <location>
        <begin position="3723"/>
        <end position="3762"/>
    </location>
</feature>
<dbReference type="GO" id="GO:0007156">
    <property type="term" value="P:homophilic cell adhesion via plasma membrane adhesion molecules"/>
    <property type="evidence" value="ECO:0007669"/>
    <property type="project" value="TreeGrafter"/>
</dbReference>
<dbReference type="Pfam" id="PF25106">
    <property type="entry name" value="VWA_4"/>
    <property type="match status" value="1"/>
</dbReference>
<dbReference type="PANTHER" id="PTHR10075:SF100">
    <property type="entry name" value="FASCICLIN-2"/>
    <property type="match status" value="1"/>
</dbReference>
<evidence type="ECO:0000256" key="17">
    <source>
        <dbReference type="SAM" id="SignalP"/>
    </source>
</evidence>
<dbReference type="FunFam" id="2.60.40.10:FF:000186">
    <property type="entry name" value="Hemicentin 1"/>
    <property type="match status" value="3"/>
</dbReference>
<proteinExistence type="predicted"/>
<dbReference type="InterPro" id="IPR056475">
    <property type="entry name" value="GBD_Hemicentin/VWA7"/>
</dbReference>
<dbReference type="GO" id="GO:0007411">
    <property type="term" value="P:axon guidance"/>
    <property type="evidence" value="ECO:0007669"/>
    <property type="project" value="TreeGrafter"/>
</dbReference>
<evidence type="ECO:0000256" key="7">
    <source>
        <dbReference type="ARBA" id="ARBA00022729"/>
    </source>
</evidence>
<evidence type="ECO:0000256" key="16">
    <source>
        <dbReference type="PROSITE-ProRule" id="PRU00076"/>
    </source>
</evidence>
<keyword evidence="14" id="KW-0325">Glycoprotein</keyword>
<dbReference type="GO" id="GO:0005886">
    <property type="term" value="C:plasma membrane"/>
    <property type="evidence" value="ECO:0007669"/>
    <property type="project" value="TreeGrafter"/>
</dbReference>
<evidence type="ECO:0000256" key="14">
    <source>
        <dbReference type="ARBA" id="ARBA00023180"/>
    </source>
</evidence>
<accession>A0AAN8G7T4</accession>
<feature type="disulfide bond" evidence="16">
    <location>
        <begin position="3602"/>
        <end position="3612"/>
    </location>
</feature>
<dbReference type="Pfam" id="PF07679">
    <property type="entry name" value="I-set"/>
    <property type="match status" value="23"/>
</dbReference>
<dbReference type="InterPro" id="IPR007110">
    <property type="entry name" value="Ig-like_dom"/>
</dbReference>
<feature type="chain" id="PRO_5042971325" description="Hemicentin-1" evidence="17">
    <location>
        <begin position="26"/>
        <end position="4147"/>
    </location>
</feature>
<evidence type="ECO:0000256" key="8">
    <source>
        <dbReference type="ARBA" id="ARBA00022737"/>
    </source>
</evidence>
<feature type="domain" description="EGF-like" evidence="18">
    <location>
        <begin position="3939"/>
        <end position="3979"/>
    </location>
</feature>
<evidence type="ECO:0000256" key="13">
    <source>
        <dbReference type="ARBA" id="ARBA00023157"/>
    </source>
</evidence>
<feature type="domain" description="Ig-like" evidence="19">
    <location>
        <begin position="1437"/>
        <end position="1529"/>
    </location>
</feature>
<feature type="domain" description="Ig-like" evidence="19">
    <location>
        <begin position="2099"/>
        <end position="2189"/>
    </location>
</feature>
<keyword evidence="12" id="KW-0472">Membrane</keyword>
<comment type="caution">
    <text evidence="16">Lacks conserved residue(s) required for the propagation of feature annotation.</text>
</comment>
<dbReference type="EMBL" id="JAZGQO010000018">
    <property type="protein sequence ID" value="KAK6167248.1"/>
    <property type="molecule type" value="Genomic_DNA"/>
</dbReference>
<dbReference type="SUPFAM" id="SSF53300">
    <property type="entry name" value="vWA-like"/>
    <property type="match status" value="1"/>
</dbReference>
<dbReference type="InterPro" id="IPR009017">
    <property type="entry name" value="GFP"/>
</dbReference>
<keyword evidence="4" id="KW-0272">Extracellular matrix</keyword>
<dbReference type="FunFam" id="2.20.100.10:FF:000001">
    <property type="entry name" value="semaphorin-5A isoform X1"/>
    <property type="match status" value="1"/>
</dbReference>
<feature type="signal peptide" evidence="17">
    <location>
        <begin position="1"/>
        <end position="25"/>
    </location>
</feature>
<dbReference type="InterPro" id="IPR000884">
    <property type="entry name" value="TSP1_rpt"/>
</dbReference>
<dbReference type="Pfam" id="PF07645">
    <property type="entry name" value="EGF_CA"/>
    <property type="match status" value="8"/>
</dbReference>
<dbReference type="SUPFAM" id="SSF57196">
    <property type="entry name" value="EGF/Laminin"/>
    <property type="match status" value="2"/>
</dbReference>
<dbReference type="Pfam" id="PF07474">
    <property type="entry name" value="G2F"/>
    <property type="match status" value="1"/>
</dbReference>
<feature type="domain" description="Ig-like" evidence="19">
    <location>
        <begin position="1342"/>
        <end position="1433"/>
    </location>
</feature>
<dbReference type="FunFam" id="2.10.25.10:FF:000240">
    <property type="entry name" value="Vitamin K-dependent protein S"/>
    <property type="match status" value="1"/>
</dbReference>
<evidence type="ECO:0000313" key="22">
    <source>
        <dbReference type="Proteomes" id="UP001347796"/>
    </source>
</evidence>
<dbReference type="CDD" id="cd00198">
    <property type="entry name" value="vWFA"/>
    <property type="match status" value="1"/>
</dbReference>
<feature type="domain" description="Ig-like" evidence="19">
    <location>
        <begin position="511"/>
        <end position="595"/>
    </location>
</feature>
<dbReference type="Pfam" id="PF14670">
    <property type="entry name" value="FXa_inhibition"/>
    <property type="match status" value="1"/>
</dbReference>
<evidence type="ECO:0000259" key="20">
    <source>
        <dbReference type="PROSITE" id="PS50993"/>
    </source>
</evidence>
<dbReference type="InterPro" id="IPR018097">
    <property type="entry name" value="EGF_Ca-bd_CS"/>
</dbReference>
<feature type="domain" description="Ig-like" evidence="19">
    <location>
        <begin position="1152"/>
        <end position="1240"/>
    </location>
</feature>
<keyword evidence="3" id="KW-0964">Secreted</keyword>
<keyword evidence="6" id="KW-0812">Transmembrane</keyword>
<evidence type="ECO:0000256" key="6">
    <source>
        <dbReference type="ARBA" id="ARBA00022692"/>
    </source>
</evidence>
<evidence type="ECO:0000256" key="10">
    <source>
        <dbReference type="ARBA" id="ARBA00022889"/>
    </source>
</evidence>
<dbReference type="FunFam" id="2.60.40.10:FF:000032">
    <property type="entry name" value="palladin isoform X1"/>
    <property type="match status" value="6"/>
</dbReference>
<evidence type="ECO:0000256" key="12">
    <source>
        <dbReference type="ARBA" id="ARBA00023136"/>
    </source>
</evidence>
<keyword evidence="22" id="KW-1185">Reference proteome</keyword>
<feature type="domain" description="Ig-like" evidence="19">
    <location>
        <begin position="2935"/>
        <end position="3020"/>
    </location>
</feature>
<evidence type="ECO:0000256" key="11">
    <source>
        <dbReference type="ARBA" id="ARBA00022989"/>
    </source>
</evidence>
<dbReference type="SUPFAM" id="SSF82895">
    <property type="entry name" value="TSP-1 type 1 repeat"/>
    <property type="match status" value="6"/>
</dbReference>
<dbReference type="PROSITE" id="PS01187">
    <property type="entry name" value="EGF_CA"/>
    <property type="match status" value="3"/>
</dbReference>
<protein>
    <recommendedName>
        <fullName evidence="23">Hemicentin-1</fullName>
    </recommendedName>
</protein>
<dbReference type="InterPro" id="IPR013151">
    <property type="entry name" value="Immunoglobulin_dom"/>
</dbReference>
<dbReference type="SMART" id="SM00181">
    <property type="entry name" value="EGF"/>
    <property type="match status" value="9"/>
</dbReference>
<keyword evidence="9" id="KW-0106">Calcium</keyword>
<dbReference type="InterPro" id="IPR006605">
    <property type="entry name" value="G2_nidogen/fibulin_G2F"/>
</dbReference>
<organism evidence="21 22">
    <name type="scientific">Patella caerulea</name>
    <name type="common">Rayed Mediterranean limpet</name>
    <dbReference type="NCBI Taxonomy" id="87958"/>
    <lineage>
        <taxon>Eukaryota</taxon>
        <taxon>Metazoa</taxon>
        <taxon>Spiralia</taxon>
        <taxon>Lophotrochozoa</taxon>
        <taxon>Mollusca</taxon>
        <taxon>Gastropoda</taxon>
        <taxon>Patellogastropoda</taxon>
        <taxon>Patelloidea</taxon>
        <taxon>Patellidae</taxon>
        <taxon>Patella</taxon>
    </lineage>
</organism>
<dbReference type="FunFam" id="2.60.40.10:FF:000004">
    <property type="entry name" value="DCC isoform 1"/>
    <property type="match status" value="1"/>
</dbReference>
<dbReference type="Pfam" id="PF23560">
    <property type="entry name" value="GBD_Hemicentin"/>
    <property type="match status" value="1"/>
</dbReference>
<dbReference type="PROSITE" id="PS50835">
    <property type="entry name" value="IG_LIKE"/>
    <property type="match status" value="28"/>
</dbReference>
<dbReference type="Pfam" id="PF13927">
    <property type="entry name" value="Ig_3"/>
    <property type="match status" value="4"/>
</dbReference>
<keyword evidence="15" id="KW-0393">Immunoglobulin domain</keyword>
<sequence length="4147" mass="457985">MASRKLFVFLLPVLLCTFSSVFVLSQDDVPLGAASLAFVFDITGSMYDDLLQVIEGAGRILETANSRRFQPLYNFVLVPFHDPEIGPVIVTTDAEEFQDELRDLYVQGGGDCPEMSVGAIKKALEVSLPNSFVYVFTDARSKDYYLTEDVLTLVQQKQSQVVFVLTGDCGNHTHKGFQAYKDIASTSSGQVFLLEKSKVNEVLEFVRQAVNARKVNLMSVDQDTGRTQIFDIPIDTKLQEVTFSVSGTQPRITLINPKGKRLEERNLNVFLNITNALIYNVKDPIPGGWQLEISSRGPHTIRVTGLSTVDFQAGFSKNPSRNLNDTDLRPIQGQPTNLLLNTTDMVKPAVFTKLELLDLKGTPLAQFPVYRDPLNLDLYNVSTSFIPPDDFFYIKVDGIDSEGYTLRRTTPTAISPRIPTKPNVFMPSVTRGFYDQTAVITCHVDSLVPFSVKWYREGIKMGPDQYFSDSANATLLIPRAGEFSEGDYMCNASSLAGFTNVSTYLDISDPPPVILPPQNVSVLPRQSAYLTCEAFSTVPFNMTWTKTGRRFLTYDDRIKVLPNGTLEITNVGKQDEGQYNCTARNEGGSTSARIFIKLQVAPLVRTIPREQNFVVGQTINVTCVAEGYPKPTFTWMRRNQLVIPNDRYIVKKGFLLIKNIEREDQGDFECLARNSAGHDTAIARLSYIEAPRIQQYKKRLLVAKGDKATLFCDADGIPPPNVTWYRGDRMVQTAYDSVVTRDGKLVMNNVQRLDSGEYKCVASNEAGMDNATVLLEIGSPPTIVATSRTVGIEIQKNGVLPCRAKGSPPPKIIWQRGDGKPFNKSSRLRQLPNGGLQINNIRLGDEGIYTCLAQNHFGVADKSTFVSVTGIVRPLIAYSYPFIKVLEGDSAMLDCTILLGKPKPKVAWTKNGRNLRQSAKIKLKGNGKMEIMNVTRADDGEYICVASNIGGNATYHVTVDVIGPPKLLQELEKDKRNKFTVIQGRGIVIPCNVEADPRPSFTWFKDGSPISLTDIHYYMRDDGSLEIFSADPQDTAQYKCVASNKAGEVEKNVRLFVQVGPSIDGKTEERYEVLEGKPVFLPCEAEGKPRPVISWRRNFTPFRPRSTRYSIKKGGIRISKTKVRDKGIYECIASNTAGNTTKVITLVVYIRPSIESGETSVTVMEGDPILFECETFGDPKPSVVWTKNDTIMDISSENSRYLVYGSGSLAIDAATLRDAGKYTCLATNPAGSASIDFSLTVHAPPSLPLDIPGSTQIIENNPVILPCPATGTPPPRIVWLKNEVLVTGDELGINILSDGSLEIKSADGEDTGQYRCMAINVAGNATRVVDLKILIPPKLLGPDGIDEPEKVKVVVNDTITLRCPVADDVDPRPSVLWYKNERPLVLNNEDSRIEILKDGMELSLSQTLVDDTARYKCVATNIAGAIEKDFDLEVQVPPVIDDPTASPDDMSVVIGQPLYINCPVSGIPPPQVTWYKDGMVVSPELDPNLRIQANGRRLEIVSAQVRDRGRYECVGENIAGKTDKAYTVDVHVPPRVENPGTIDKTEVMTNQTIKLTCPATGIPLPDITWFVDNQPIKSNTSKYTLLNAGWLLTIANADVSDSNRYICRAENIAGENEKVFDVEVLVPPKINRETSDPNPNVVVNTTAVINCPVTGIPVPEILWYRNGVLLDSTVTPRFEILGQGRQLRIHSSQVQDRGRYTCLSRNRAGEDSVDFSLNVFVPPSIDSQGINRKPKVVANNSITIDCPASGVPPPKITWYKNSQVINIIGSRHLSVVNQGTQLVIQSANIEDAGRYACVASNEAGEKEENFDLEVQVPPSIPDFGIVTDPKVVENDSVVLDCPALGLPIPEVIWLQNGQPLDFEENPHISIVENGRRLVFDGTEVSDTGTYTCIASNEAGTQEKKYNLEVRVPPSIDADSVDDKPRVIKGHTATIHCPVTGIPFPDIMWLKDGQPIEESIRYNIINRGVQLRIQDSTETDSAQYSCIATNPAGSDRAEFDLVVLVPPVIDESNVVYNPKVIQDRHVILECPVSGNPRPTVLWLLNGEPVIETDRIRVVKNNLLLEINRAQVADTARYSCIATNEAGELRRNFQLEVLVPPTIDRTKISDNTSVIQNKTLYLDCPVSGVPQPSIIWLRNTVPLLDFPYKNLRLMDNDRRLEISSAQPEDAGIYTCKASNAAGRDKVETNVLVHVPPVIAGAIGVTDIVVKENKAVNLYCNITGVPLPNIIWLKDNEIIVDSPESNLRILSDGQLLKVLDASTEDTGRYICQAKNDAGVAEKLYQLETLVPPKINGSGELQVVPVIMDQSVRLECPAVGIPPPVIRWYRQGKQIPLYGLPNIRIVENGHALIVVSAQLLDFGDYSCRVQNDAGVDNLEFLLSILVPPEIRSGPRQVAAIIDAKAVLECETSGQPRPEITWEKDGKPFPSTGLRHRMLASGSLEFVGVRIKDTGEYTCTASNDAGNKTRNIQLSVSVPAMIKETGPSVVKSPIGEEVMLSCEVEGSPKPKILWLRNRGIINSDASAGYTVMENGSLYIERVELYDTGVYTCIAQNVAGNDNREITLEVQVPPKIDSFQKQFTVLQNRTVVIPCSADGVPSPKIIWKKNGEDITPTNYDLSYSRVHFITLQTGGLAIPHTRAEDAGMYTCIAVNDAGNDTIELELIVQVPPQIDSASRQYQTTVGDRIELPCDVEGNPKPWIDWSRDGRRIDTREARFSILDNGSLVISDIQEDDTGRYVCSASNVAGRDSQSRLLRVQVPPRIIRSPQDTQVTMNSQLELQCAAVGVPTPSITWMLNDRLVPYANSVNGRSNYFVRNVMKEDAGEYTCVATNPANGEQVMEKARVIVTVPPRVTPHGDKSVSVRERVMLSCSVIGDNTNIIWTKNGRQITLNNRIQQLSNGSLIIYDSTASDAGEYKCIASNDAGTSEGVAMLTVRQPPTFKIEPSNITAKLGDTVIFDCSAEGEPKPAMYWWKNTVELESEGRITILPNNSLRIVAIQLKDSEMYRCFASNNIGKTAVEAHLIVVVDGMWSPWGEWESCSITCGVGLRYRSRTCSNPLPANGGKVCHGETRESSSCAAQACPVDGSWGNWGSWDQCSTTCGSGTKQRIRLCNNPTPQLGGQPCPGNSTQITSCEETICPINGGWGEWGLWNPCSRSCGEGYRSRDRKCNSPRPQFGGLKCIGSATETEICLTQRCAVDGDWNDWTSWSSCTLSCGGGSRARSRECNNPPPQLGGAFCVGSDSQKDYCNTEPCPVHGNWSPWDEWGECSNSCGGGQRKRFRYCTNPPPGIGGRLCPGQAEETSNCNPDPCPVNGRWGAWSDWSECSKSCDGGTRQRRRECTQPQYGGRGCLGNIEQVDECNKEPCYKFPIIASGNLIGNINNIDIEAGTIVSEMLPTETGTRVKATVLNIPSDVVRHLQHLTSILSPIYWTTAKEVGGAYNGFTLTKGEFQREVQVEFATGEILKMNHYVNGMNKQGELQYEVVVQGRVPDLGEMKNVVIKPYSEDYIQTGPGTIYASSSRLFQVDDHIMPYAWNHTITYNDKQGVMPFLVERLQTSDVEVNLDDNGAVVNYQLHANIAPGSPSNTCPSGFDLDPEGPYCKDDDECLRSQPCGHFCHNSPGSYACSCPSGYVLKADGSTCSDVDECSTNGDVCPLNQQCVNTPGSYSCVAICTPGFKRSEDRLSCKDVNECEENSRLCSHQCTNVIGSYQCSCKDGYRLSFRGRCFDINECRQAVNPCTHRCINTRGSYRCSCPRGYRQKTQTLCEDIDECKDGSHRCRADQQCENTDGRYICRNTCPSGYQRQQNGRCTDVDECLLRRHRCLPNQRCINTPGSYRCACPPGLESRGPGQACTDINECQQRPPVCNFQCLNKYGGFECICPPGQLRLADKKSCAGLEFVQPVRVFSTDNRRNDRTPVYRGSRYKREITSCPAGTYHGNDTCIDIDECETGKNLCQHNCTNTRGSYTCDCPPGYRTTKDGFGCTDINECLERQVNCGEENMCFNQRGSHTCISIPCPKDYVRDPTTDYCVLECVDPNIPCPPGSKYADIIQFKTLALPSGIKALQDLVRLTAYNQNDEHLRQTLFRILENDPKMEFRIRLENGKGVVYTLKALEDNEIYKIMVKAQSYDNRRRHIQYQTTFIIHISVSAYPY</sequence>
<dbReference type="Gene3D" id="3.40.50.410">
    <property type="entry name" value="von Willebrand factor, type A domain"/>
    <property type="match status" value="1"/>
</dbReference>
<evidence type="ECO:0000256" key="1">
    <source>
        <dbReference type="ARBA" id="ARBA00004167"/>
    </source>
</evidence>
<dbReference type="SUPFAM" id="SSF57184">
    <property type="entry name" value="Growth factor receptor domain"/>
    <property type="match status" value="2"/>
</dbReference>
<dbReference type="InterPro" id="IPR013783">
    <property type="entry name" value="Ig-like_fold"/>
</dbReference>
<feature type="domain" description="Ig-like" evidence="19">
    <location>
        <begin position="781"/>
        <end position="869"/>
    </location>
</feature>
<dbReference type="SMART" id="SM00179">
    <property type="entry name" value="EGF_CA"/>
    <property type="match status" value="9"/>
</dbReference>
<keyword evidence="7 17" id="KW-0732">Signal</keyword>
<feature type="domain" description="Ig-like" evidence="19">
    <location>
        <begin position="2757"/>
        <end position="2842"/>
    </location>
</feature>
<keyword evidence="11" id="KW-1133">Transmembrane helix</keyword>
<keyword evidence="8" id="KW-0677">Repeat</keyword>
<keyword evidence="10" id="KW-0130">Cell adhesion</keyword>
<dbReference type="FunFam" id="2.60.40.10:FF:000017">
    <property type="entry name" value="Down syndrome cell adhesion molecule b"/>
    <property type="match status" value="1"/>
</dbReference>
<feature type="domain" description="Ig-like" evidence="19">
    <location>
        <begin position="1245"/>
        <end position="1332"/>
    </location>
</feature>
<dbReference type="FunFam" id="2.10.25.10:FF:000005">
    <property type="entry name" value="Fibrillin 2"/>
    <property type="match status" value="3"/>
</dbReference>
<dbReference type="InterPro" id="IPR013098">
    <property type="entry name" value="Ig_I-set"/>
</dbReference>
<feature type="domain" description="Ig-like" evidence="19">
    <location>
        <begin position="1061"/>
        <end position="1145"/>
    </location>
</feature>
<feature type="domain" description="Ig-like" evidence="19">
    <location>
        <begin position="1818"/>
        <end position="1908"/>
    </location>
</feature>